<reference evidence="2" key="1">
    <citation type="submission" date="2014-12" db="EMBL/GenBank/DDBJ databases">
        <title>Insight into the proteome of Arion vulgaris.</title>
        <authorList>
            <person name="Aradska J."/>
            <person name="Bulat T."/>
            <person name="Smidak R."/>
            <person name="Sarate P."/>
            <person name="Gangsoo J."/>
            <person name="Sialana F."/>
            <person name="Bilban M."/>
            <person name="Lubec G."/>
        </authorList>
    </citation>
    <scope>NUCLEOTIDE SEQUENCE</scope>
    <source>
        <tissue evidence="2">Skin</tissue>
    </source>
</reference>
<evidence type="ECO:0000313" key="2">
    <source>
        <dbReference type="EMBL" id="CEK85168.1"/>
    </source>
</evidence>
<proteinExistence type="predicted"/>
<sequence length="73" mass="8058">PGIVAGATVVVLCAIFFLDAVIFLRRGIEPYEVTPNTMKSIIRLRTFKNSDKRLSVHLLMFPSHLLNTSAVGT</sequence>
<gene>
    <name evidence="2" type="primary">ORF146723</name>
</gene>
<organism evidence="2">
    <name type="scientific">Arion vulgaris</name>
    <dbReference type="NCBI Taxonomy" id="1028688"/>
    <lineage>
        <taxon>Eukaryota</taxon>
        <taxon>Metazoa</taxon>
        <taxon>Spiralia</taxon>
        <taxon>Lophotrochozoa</taxon>
        <taxon>Mollusca</taxon>
        <taxon>Gastropoda</taxon>
        <taxon>Heterobranchia</taxon>
        <taxon>Euthyneura</taxon>
        <taxon>Panpulmonata</taxon>
        <taxon>Eupulmonata</taxon>
        <taxon>Stylommatophora</taxon>
        <taxon>Helicina</taxon>
        <taxon>Arionoidea</taxon>
        <taxon>Arionidae</taxon>
        <taxon>Arion</taxon>
    </lineage>
</organism>
<keyword evidence="1" id="KW-1133">Transmembrane helix</keyword>
<feature type="non-terminal residue" evidence="2">
    <location>
        <position position="1"/>
    </location>
</feature>
<accession>A0A0B7AWF3</accession>
<dbReference type="EMBL" id="HACG01038303">
    <property type="protein sequence ID" value="CEK85168.1"/>
    <property type="molecule type" value="Transcribed_RNA"/>
</dbReference>
<dbReference type="AlphaFoldDB" id="A0A0B7AWF3"/>
<protein>
    <submittedName>
        <fullName evidence="2">Uncharacterized protein</fullName>
    </submittedName>
</protein>
<feature type="non-terminal residue" evidence="2">
    <location>
        <position position="73"/>
    </location>
</feature>
<name>A0A0B7AWF3_9EUPU</name>
<keyword evidence="1" id="KW-0812">Transmembrane</keyword>
<feature type="transmembrane region" description="Helical" evidence="1">
    <location>
        <begin position="6"/>
        <end position="24"/>
    </location>
</feature>
<evidence type="ECO:0000256" key="1">
    <source>
        <dbReference type="SAM" id="Phobius"/>
    </source>
</evidence>
<keyword evidence="1" id="KW-0472">Membrane</keyword>